<dbReference type="OrthoDB" id="2803515at2759"/>
<feature type="compositionally biased region" description="Polar residues" evidence="1">
    <location>
        <begin position="471"/>
        <end position="481"/>
    </location>
</feature>
<feature type="region of interest" description="Disordered" evidence="1">
    <location>
        <begin position="471"/>
        <end position="508"/>
    </location>
</feature>
<protein>
    <submittedName>
        <fullName evidence="3">Uncharacterized protein</fullName>
    </submittedName>
</protein>
<evidence type="ECO:0000256" key="2">
    <source>
        <dbReference type="SAM" id="Phobius"/>
    </source>
</evidence>
<evidence type="ECO:0000313" key="4">
    <source>
        <dbReference type="Proteomes" id="UP000186601"/>
    </source>
</evidence>
<organism evidence="3 4">
    <name type="scientific">Hermanssonia centrifuga</name>
    <dbReference type="NCBI Taxonomy" id="98765"/>
    <lineage>
        <taxon>Eukaryota</taxon>
        <taxon>Fungi</taxon>
        <taxon>Dikarya</taxon>
        <taxon>Basidiomycota</taxon>
        <taxon>Agaricomycotina</taxon>
        <taxon>Agaricomycetes</taxon>
        <taxon>Polyporales</taxon>
        <taxon>Meruliaceae</taxon>
        <taxon>Hermanssonia</taxon>
    </lineage>
</organism>
<feature type="compositionally biased region" description="Low complexity" evidence="1">
    <location>
        <begin position="155"/>
        <end position="174"/>
    </location>
</feature>
<dbReference type="EMBL" id="MLYV02001242">
    <property type="protein sequence ID" value="PSR71826.1"/>
    <property type="molecule type" value="Genomic_DNA"/>
</dbReference>
<feature type="transmembrane region" description="Helical" evidence="2">
    <location>
        <begin position="192"/>
        <end position="214"/>
    </location>
</feature>
<feature type="compositionally biased region" description="Polar residues" evidence="1">
    <location>
        <begin position="137"/>
        <end position="154"/>
    </location>
</feature>
<dbReference type="STRING" id="98765.A0A2R6NHF8"/>
<dbReference type="AlphaFoldDB" id="A0A2R6NHF8"/>
<feature type="region of interest" description="Disordered" evidence="1">
    <location>
        <begin position="80"/>
        <end position="174"/>
    </location>
</feature>
<evidence type="ECO:0000313" key="3">
    <source>
        <dbReference type="EMBL" id="PSR71826.1"/>
    </source>
</evidence>
<accession>A0A2R6NHF8</accession>
<feature type="compositionally biased region" description="Low complexity" evidence="1">
    <location>
        <begin position="80"/>
        <end position="136"/>
    </location>
</feature>
<feature type="compositionally biased region" description="Low complexity" evidence="1">
    <location>
        <begin position="487"/>
        <end position="508"/>
    </location>
</feature>
<dbReference type="Proteomes" id="UP000186601">
    <property type="component" value="Unassembled WGS sequence"/>
</dbReference>
<keyword evidence="2" id="KW-0812">Transmembrane</keyword>
<feature type="region of interest" description="Disordered" evidence="1">
    <location>
        <begin position="267"/>
        <end position="344"/>
    </location>
</feature>
<feature type="compositionally biased region" description="Gly residues" evidence="1">
    <location>
        <begin position="271"/>
        <end position="280"/>
    </location>
</feature>
<keyword evidence="2" id="KW-0472">Membrane</keyword>
<proteinExistence type="predicted"/>
<evidence type="ECO:0000256" key="1">
    <source>
        <dbReference type="SAM" id="MobiDB-lite"/>
    </source>
</evidence>
<gene>
    <name evidence="3" type="ORF">PHLCEN_2v12327</name>
</gene>
<feature type="compositionally biased region" description="Low complexity" evidence="1">
    <location>
        <begin position="281"/>
        <end position="293"/>
    </location>
</feature>
<sequence length="564" mass="58654">MHGINHIFARNNNMFRRENEGRAADGLVGGILGSTKESSSTPTDGSNIGVVPASFGSLIPSLPAVSGGLLDPGNILPTLPNLLSSSTKSQPPTSTSKDTRSSTTSSSTASSTGSSTSTSTSSSASASSTQAVSSPSDTQAQASQTAPPTLTPQIATNTVTSTTPPSASPSATGAIAASNAGGSFMQNKPLSISIITLSSLVALVFCITIATWALRKRRRNKLETSAAELSTDSLVGNRRGDVEKNSFGSDVLDKVVAVGGARSEGSIYGVGRSGSGGSKGSNGSSRGGASMRGPTRADAYGQPGYTLPPMVASGQNQYPQQGYGRNMAPPEYNQSRGYAPPQGYDQRQAYAQTGSLYYDNRDYAEPAQYNQGQAYHAGQESGAHLPNPFENPETMFAMAPEYDLIVRASSPRQEFLSPPRAVQRKLPPPMLSLDIAPDAQAPPQELNSAISLTASPLQVVSGVNPGNPMMTPTNMLESPQVVTPKRSSLLNSPHTPTTPNSSAPTPTTAKTLAHILPQIPVAPPLPDEFGTSLPSAKSIKQSRSLKVNRIRTIKLPLSDSILDS</sequence>
<name>A0A2R6NHF8_9APHY</name>
<reference evidence="3 4" key="1">
    <citation type="submission" date="2018-02" db="EMBL/GenBank/DDBJ databases">
        <title>Genome sequence of the basidiomycete white-rot fungus Phlebia centrifuga.</title>
        <authorList>
            <person name="Granchi Z."/>
            <person name="Peng M."/>
            <person name="de Vries R.P."/>
            <person name="Hilden K."/>
            <person name="Makela M.R."/>
            <person name="Grigoriev I."/>
            <person name="Riley R."/>
        </authorList>
    </citation>
    <scope>NUCLEOTIDE SEQUENCE [LARGE SCALE GENOMIC DNA]</scope>
    <source>
        <strain evidence="3 4">FBCC195</strain>
    </source>
</reference>
<keyword evidence="4" id="KW-1185">Reference proteome</keyword>
<comment type="caution">
    <text evidence="3">The sequence shown here is derived from an EMBL/GenBank/DDBJ whole genome shotgun (WGS) entry which is preliminary data.</text>
</comment>
<keyword evidence="2" id="KW-1133">Transmembrane helix</keyword>